<dbReference type="SUPFAM" id="SSF54495">
    <property type="entry name" value="UBC-like"/>
    <property type="match status" value="1"/>
</dbReference>
<dbReference type="Gene3D" id="3.10.110.10">
    <property type="entry name" value="Ubiquitin Conjugating Enzyme"/>
    <property type="match status" value="1"/>
</dbReference>
<dbReference type="InterPro" id="IPR016135">
    <property type="entry name" value="UBQ-conjugating_enzyme/RWD"/>
</dbReference>
<accession>A0AAV9XWM3</accession>
<comment type="caution">
    <text evidence="1">The sequence shown here is derived from an EMBL/GenBank/DDBJ whole genome shotgun (WGS) entry which is preliminary data.</text>
</comment>
<gene>
    <name evidence="1" type="ORF">RS030_4581</name>
</gene>
<sequence>MNLGLWNPITLEVDNSRLTYFSIKSDQLLKRSNKNNEDKLVKQIVLSYKNLINYSCLLEFSPEGLYIIPEYENSNIWQCGIFVRSGLYEGSFYRFQIIINNEGDNKVNDENSIENAESNEYLVEFLNPPTHPLVDNVSGLLLIPKEWKIKIQSNILALLFFIKNIFYLPELVTYNIQESEAGGNYEMSECIRNDPKKAMYKIHRSVKDSIEKSCRAFNPKYSPFRLNFHANSTENENKADLEEEKLEFDYHIDDEISSNIVDYIKTCVQNTNNINEQKELLSEWLLDLVSKKGGNQKKNRLIH</sequence>
<name>A0AAV9XWM3_9CRYT</name>
<dbReference type="AlphaFoldDB" id="A0AAV9XWM3"/>
<protein>
    <recommendedName>
        <fullName evidence="3">Ubiquitin-conjugating enzyme</fullName>
    </recommendedName>
</protein>
<evidence type="ECO:0008006" key="3">
    <source>
        <dbReference type="Google" id="ProtNLM"/>
    </source>
</evidence>
<dbReference type="EMBL" id="JAWDEY010000032">
    <property type="protein sequence ID" value="KAK6588484.1"/>
    <property type="molecule type" value="Genomic_DNA"/>
</dbReference>
<proteinExistence type="predicted"/>
<keyword evidence="2" id="KW-1185">Reference proteome</keyword>
<dbReference type="CDD" id="cd23814">
    <property type="entry name" value="UEV_AKTIP"/>
    <property type="match status" value="1"/>
</dbReference>
<evidence type="ECO:0000313" key="1">
    <source>
        <dbReference type="EMBL" id="KAK6588484.1"/>
    </source>
</evidence>
<evidence type="ECO:0000313" key="2">
    <source>
        <dbReference type="Proteomes" id="UP001311799"/>
    </source>
</evidence>
<organism evidence="1 2">
    <name type="scientific">Cryptosporidium xiaoi</name>
    <dbReference type="NCBI Taxonomy" id="659607"/>
    <lineage>
        <taxon>Eukaryota</taxon>
        <taxon>Sar</taxon>
        <taxon>Alveolata</taxon>
        <taxon>Apicomplexa</taxon>
        <taxon>Conoidasida</taxon>
        <taxon>Coccidia</taxon>
        <taxon>Eucoccidiorida</taxon>
        <taxon>Eimeriorina</taxon>
        <taxon>Cryptosporidiidae</taxon>
        <taxon>Cryptosporidium</taxon>
    </lineage>
</organism>
<reference evidence="1 2" key="1">
    <citation type="submission" date="2023-10" db="EMBL/GenBank/DDBJ databases">
        <title>Comparative genomics analysis reveals potential genetic determinants of host preference in Cryptosporidium xiaoi.</title>
        <authorList>
            <person name="Xiao L."/>
            <person name="Li J."/>
        </authorList>
    </citation>
    <scope>NUCLEOTIDE SEQUENCE [LARGE SCALE GENOMIC DNA]</scope>
    <source>
        <strain evidence="1 2">52996</strain>
    </source>
</reference>
<dbReference type="Proteomes" id="UP001311799">
    <property type="component" value="Unassembled WGS sequence"/>
</dbReference>